<gene>
    <name evidence="2" type="ORF">I592_02974</name>
    <name evidence="1" type="ORF">UKC_00996</name>
</gene>
<dbReference type="HOGENOM" id="CLU_2843056_0_0_9"/>
<name>R2VGT3_9ENTE</name>
<accession>R2VGT3</accession>
<keyword evidence="4" id="KW-1185">Reference proteome</keyword>
<reference evidence="1 3" key="1">
    <citation type="submission" date="2013-02" db="EMBL/GenBank/DDBJ databases">
        <title>The Genome Sequence of Enterococcus gilvus ATCC BAA-350.</title>
        <authorList>
            <consortium name="The Broad Institute Genome Sequencing Platform"/>
            <consortium name="The Broad Institute Genome Sequencing Center for Infectious Disease"/>
            <person name="Earl A.M."/>
            <person name="Gilmore M.S."/>
            <person name="Lebreton F."/>
            <person name="Walker B."/>
            <person name="Young S.K."/>
            <person name="Zeng Q."/>
            <person name="Gargeya S."/>
            <person name="Fitzgerald M."/>
            <person name="Haas B."/>
            <person name="Abouelleil A."/>
            <person name="Alvarado L."/>
            <person name="Arachchi H.M."/>
            <person name="Berlin A.M."/>
            <person name="Chapman S.B."/>
            <person name="Dewar J."/>
            <person name="Goldberg J."/>
            <person name="Griggs A."/>
            <person name="Gujja S."/>
            <person name="Hansen M."/>
            <person name="Howarth C."/>
            <person name="Imamovic A."/>
            <person name="Larimer J."/>
            <person name="McCowan C."/>
            <person name="Murphy C."/>
            <person name="Neiman D."/>
            <person name="Pearson M."/>
            <person name="Priest M."/>
            <person name="Roberts A."/>
            <person name="Saif S."/>
            <person name="Shea T."/>
            <person name="Sisk P."/>
            <person name="Sykes S."/>
            <person name="Wortman J."/>
            <person name="Nusbaum C."/>
            <person name="Birren B."/>
        </authorList>
    </citation>
    <scope>NUCLEOTIDE SEQUENCE [LARGE SCALE GENOMIC DNA]</scope>
    <source>
        <strain evidence="1 3">ATCC BAA-350</strain>
    </source>
</reference>
<organism evidence="1 3">
    <name type="scientific">Enterococcus gilvus ATCC BAA-350</name>
    <dbReference type="NCBI Taxonomy" id="1158614"/>
    <lineage>
        <taxon>Bacteria</taxon>
        <taxon>Bacillati</taxon>
        <taxon>Bacillota</taxon>
        <taxon>Bacilli</taxon>
        <taxon>Lactobacillales</taxon>
        <taxon>Enterococcaceae</taxon>
        <taxon>Enterococcus</taxon>
    </lineage>
</organism>
<evidence type="ECO:0000313" key="4">
    <source>
        <dbReference type="Proteomes" id="UP000014160"/>
    </source>
</evidence>
<dbReference type="Proteomes" id="UP000014160">
    <property type="component" value="Unassembled WGS sequence"/>
</dbReference>
<reference evidence="2 4" key="2">
    <citation type="submission" date="2013-03" db="EMBL/GenBank/DDBJ databases">
        <title>The Genome Sequence of Enterococcus gilvus ATCC BAA-350 (PacBio/Illumina hybrid assembly).</title>
        <authorList>
            <consortium name="The Broad Institute Genomics Platform"/>
            <consortium name="The Broad Institute Genome Sequencing Center for Infectious Disease"/>
            <person name="Earl A."/>
            <person name="Russ C."/>
            <person name="Gilmore M."/>
            <person name="Surin D."/>
            <person name="Walker B."/>
            <person name="Young S."/>
            <person name="Zeng Q."/>
            <person name="Gargeya S."/>
            <person name="Fitzgerald M."/>
            <person name="Haas B."/>
            <person name="Abouelleil A."/>
            <person name="Allen A.W."/>
            <person name="Alvarado L."/>
            <person name="Arachchi H.M."/>
            <person name="Berlin A.M."/>
            <person name="Chapman S.B."/>
            <person name="Gainer-Dewar J."/>
            <person name="Goldberg J."/>
            <person name="Griggs A."/>
            <person name="Gujja S."/>
            <person name="Hansen M."/>
            <person name="Howarth C."/>
            <person name="Imamovic A."/>
            <person name="Ireland A."/>
            <person name="Larimer J."/>
            <person name="McCowan C."/>
            <person name="Murphy C."/>
            <person name="Pearson M."/>
            <person name="Poon T.W."/>
            <person name="Priest M."/>
            <person name="Roberts A."/>
            <person name="Saif S."/>
            <person name="Shea T."/>
            <person name="Sisk P."/>
            <person name="Sykes S."/>
            <person name="Wortman J."/>
            <person name="Nusbaum C."/>
            <person name="Birren B."/>
        </authorList>
    </citation>
    <scope>NUCLEOTIDE SEQUENCE [LARGE SCALE GENOMIC DNA]</scope>
    <source>
        <strain evidence="2 4">ATCC BAA-350</strain>
    </source>
</reference>
<protein>
    <submittedName>
        <fullName evidence="1">Uncharacterized protein</fullName>
    </submittedName>
</protein>
<dbReference type="Proteomes" id="UP000013750">
    <property type="component" value="Unassembled WGS sequence"/>
</dbReference>
<evidence type="ECO:0000313" key="2">
    <source>
        <dbReference type="EMBL" id="EOW83615.1"/>
    </source>
</evidence>
<dbReference type="EMBL" id="AJDQ01000006">
    <property type="protein sequence ID" value="EOI56811.1"/>
    <property type="molecule type" value="Genomic_DNA"/>
</dbReference>
<dbReference type="EMBL" id="ASWH01000001">
    <property type="protein sequence ID" value="EOW83615.1"/>
    <property type="molecule type" value="Genomic_DNA"/>
</dbReference>
<evidence type="ECO:0000313" key="3">
    <source>
        <dbReference type="Proteomes" id="UP000013750"/>
    </source>
</evidence>
<comment type="caution">
    <text evidence="1">The sequence shown here is derived from an EMBL/GenBank/DDBJ whole genome shotgun (WGS) entry which is preliminary data.</text>
</comment>
<dbReference type="AlphaFoldDB" id="R2VGT3"/>
<evidence type="ECO:0000313" key="1">
    <source>
        <dbReference type="EMBL" id="EOI56811.1"/>
    </source>
</evidence>
<sequence>MNKKSKKKNLFFIGYFDCFRGLKSKATVKLKADTLLSCGCFYPKIKFYIAKMAETFFGNAGRIYV</sequence>
<proteinExistence type="predicted"/>